<dbReference type="Proteomes" id="UP000625711">
    <property type="component" value="Unassembled WGS sequence"/>
</dbReference>
<evidence type="ECO:0000256" key="3">
    <source>
        <dbReference type="ARBA" id="ARBA00010821"/>
    </source>
</evidence>
<evidence type="ECO:0000313" key="6">
    <source>
        <dbReference type="EMBL" id="KAF7270366.1"/>
    </source>
</evidence>
<dbReference type="EMBL" id="JAACXV010014110">
    <property type="protein sequence ID" value="KAF7270366.1"/>
    <property type="molecule type" value="Genomic_DNA"/>
</dbReference>
<accession>A0A834I197</accession>
<evidence type="ECO:0000313" key="7">
    <source>
        <dbReference type="Proteomes" id="UP000625711"/>
    </source>
</evidence>
<name>A0A834I197_RHYFE</name>
<keyword evidence="7" id="KW-1185">Reference proteome</keyword>
<dbReference type="InterPro" id="IPR029428">
    <property type="entry name" value="MCRIP"/>
</dbReference>
<protein>
    <submittedName>
        <fullName evidence="6">Uncharacterized protein</fullName>
    </submittedName>
</protein>
<proteinExistence type="inferred from homology"/>
<comment type="subcellular location">
    <subcellularLocation>
        <location evidence="2">Cytoplasm</location>
        <location evidence="2">Stress granule</location>
    </subcellularLocation>
    <subcellularLocation>
        <location evidence="1">Nucleus</location>
    </subcellularLocation>
</comment>
<dbReference type="OrthoDB" id="9983138at2759"/>
<comment type="similarity">
    <text evidence="3">Belongs to the MCRIP family.</text>
</comment>
<evidence type="ECO:0000256" key="4">
    <source>
        <dbReference type="ARBA" id="ARBA00022490"/>
    </source>
</evidence>
<keyword evidence="4" id="KW-0963">Cytoplasm</keyword>
<sequence length="138" mass="16089">MYNIKGPSKIVAKTTRRGIPQSIENYKDYGKSKINECENSVCKNVPKPYFQKKLLPNINKQENVSPEQVEVIKFIHDSWLSVHSELEHSSDNNQTIYYYNEECSDTLQDFKPFDLESWWGRRLYAHITAVADTSKQAI</sequence>
<dbReference type="GO" id="GO:0005634">
    <property type="term" value="C:nucleus"/>
    <property type="evidence" value="ECO:0007669"/>
    <property type="project" value="UniProtKB-SubCell"/>
</dbReference>
<dbReference type="Pfam" id="PF14799">
    <property type="entry name" value="FAM195"/>
    <property type="match status" value="1"/>
</dbReference>
<dbReference type="AlphaFoldDB" id="A0A834I197"/>
<evidence type="ECO:0000256" key="5">
    <source>
        <dbReference type="ARBA" id="ARBA00023242"/>
    </source>
</evidence>
<dbReference type="GO" id="GO:0010494">
    <property type="term" value="C:cytoplasmic stress granule"/>
    <property type="evidence" value="ECO:0007669"/>
    <property type="project" value="UniProtKB-SubCell"/>
</dbReference>
<comment type="caution">
    <text evidence="6">The sequence shown here is derived from an EMBL/GenBank/DDBJ whole genome shotgun (WGS) entry which is preliminary data.</text>
</comment>
<reference evidence="6" key="1">
    <citation type="submission" date="2020-08" db="EMBL/GenBank/DDBJ databases">
        <title>Genome sequencing and assembly of the red palm weevil Rhynchophorus ferrugineus.</title>
        <authorList>
            <person name="Dias G.B."/>
            <person name="Bergman C.M."/>
            <person name="Manee M."/>
        </authorList>
    </citation>
    <scope>NUCLEOTIDE SEQUENCE</scope>
    <source>
        <strain evidence="6">AA-2017</strain>
        <tissue evidence="6">Whole larva</tissue>
    </source>
</reference>
<gene>
    <name evidence="6" type="ORF">GWI33_016664</name>
</gene>
<organism evidence="6 7">
    <name type="scientific">Rhynchophorus ferrugineus</name>
    <name type="common">Red palm weevil</name>
    <name type="synonym">Curculio ferrugineus</name>
    <dbReference type="NCBI Taxonomy" id="354439"/>
    <lineage>
        <taxon>Eukaryota</taxon>
        <taxon>Metazoa</taxon>
        <taxon>Ecdysozoa</taxon>
        <taxon>Arthropoda</taxon>
        <taxon>Hexapoda</taxon>
        <taxon>Insecta</taxon>
        <taxon>Pterygota</taxon>
        <taxon>Neoptera</taxon>
        <taxon>Endopterygota</taxon>
        <taxon>Coleoptera</taxon>
        <taxon>Polyphaga</taxon>
        <taxon>Cucujiformia</taxon>
        <taxon>Curculionidae</taxon>
        <taxon>Dryophthorinae</taxon>
        <taxon>Rhynchophorus</taxon>
    </lineage>
</organism>
<keyword evidence="5" id="KW-0539">Nucleus</keyword>
<evidence type="ECO:0000256" key="2">
    <source>
        <dbReference type="ARBA" id="ARBA00004210"/>
    </source>
</evidence>
<evidence type="ECO:0000256" key="1">
    <source>
        <dbReference type="ARBA" id="ARBA00004123"/>
    </source>
</evidence>